<reference evidence="2" key="1">
    <citation type="submission" date="2016-10" db="EMBL/GenBank/DDBJ databases">
        <authorList>
            <person name="Varghese N."/>
            <person name="Submissions S."/>
        </authorList>
    </citation>
    <scope>NUCLEOTIDE SEQUENCE [LARGE SCALE GENOMIC DNA]</scope>
    <source>
        <strain evidence="2">DSM 22703</strain>
    </source>
</reference>
<accession>A0A1G5Z8U6</accession>
<name>A0A1G5Z8U6_9BACT</name>
<dbReference type="AlphaFoldDB" id="A0A1G5Z8U6"/>
<keyword evidence="2" id="KW-1185">Reference proteome</keyword>
<gene>
    <name evidence="1" type="ORF">SAMN03080617_03369</name>
</gene>
<evidence type="ECO:0000313" key="1">
    <source>
        <dbReference type="EMBL" id="SDA91012.1"/>
    </source>
</evidence>
<dbReference type="STRING" id="279824.SAMN03080617_03369"/>
<organism evidence="1 2">
    <name type="scientific">Algoriphagus alkaliphilus</name>
    <dbReference type="NCBI Taxonomy" id="279824"/>
    <lineage>
        <taxon>Bacteria</taxon>
        <taxon>Pseudomonadati</taxon>
        <taxon>Bacteroidota</taxon>
        <taxon>Cytophagia</taxon>
        <taxon>Cytophagales</taxon>
        <taxon>Cyclobacteriaceae</taxon>
        <taxon>Algoriphagus</taxon>
    </lineage>
</organism>
<dbReference type="Proteomes" id="UP000198756">
    <property type="component" value="Unassembled WGS sequence"/>
</dbReference>
<sequence length="150" mass="17069">MENIKFRIEEIETPQFAMLPEAYDSKAEKFRYSFGVNFSFPDIGKRIVCCSALIKYNGDVSPFLVLEVAIYFSVEENSWNSLLDAKTKQITLPKPTALHMMTLVIGTARGILHSETKNTQFNRMILPTINLNDIIDGEVVHSFTKSENED</sequence>
<dbReference type="RefSeq" id="WP_092732400.1">
    <property type="nucleotide sequence ID" value="NZ_FMXE01000028.1"/>
</dbReference>
<evidence type="ECO:0000313" key="2">
    <source>
        <dbReference type="Proteomes" id="UP000198756"/>
    </source>
</evidence>
<dbReference type="EMBL" id="FMXE01000028">
    <property type="protein sequence ID" value="SDA91012.1"/>
    <property type="molecule type" value="Genomic_DNA"/>
</dbReference>
<dbReference type="OrthoDB" id="595022at2"/>
<protein>
    <submittedName>
        <fullName evidence="1">Uncharacterized protein</fullName>
    </submittedName>
</protein>
<proteinExistence type="predicted"/>